<dbReference type="AlphaFoldDB" id="L8J9V2"/>
<protein>
    <submittedName>
        <fullName evidence="1">Uncharacterized protein</fullName>
    </submittedName>
</protein>
<comment type="caution">
    <text evidence="1">The sequence shown here is derived from an EMBL/GenBank/DDBJ whole genome shotgun (WGS) entry which is preliminary data.</text>
</comment>
<organism evidence="1 2">
    <name type="scientific">Photobacterium marinum</name>
    <dbReference type="NCBI Taxonomy" id="1056511"/>
    <lineage>
        <taxon>Bacteria</taxon>
        <taxon>Pseudomonadati</taxon>
        <taxon>Pseudomonadota</taxon>
        <taxon>Gammaproteobacteria</taxon>
        <taxon>Vibrionales</taxon>
        <taxon>Vibrionaceae</taxon>
        <taxon>Photobacterium</taxon>
    </lineage>
</organism>
<name>L8J9V2_9GAMM</name>
<evidence type="ECO:0000313" key="1">
    <source>
        <dbReference type="EMBL" id="ELR65003.1"/>
    </source>
</evidence>
<gene>
    <name evidence="1" type="ORF">C942_02096</name>
</gene>
<dbReference type="Proteomes" id="UP000011134">
    <property type="component" value="Unassembled WGS sequence"/>
</dbReference>
<proteinExistence type="predicted"/>
<evidence type="ECO:0000313" key="2">
    <source>
        <dbReference type="Proteomes" id="UP000011134"/>
    </source>
</evidence>
<accession>L8J9V2</accession>
<dbReference type="PATRIC" id="fig|1056511.3.peg.3169"/>
<reference evidence="1 2" key="1">
    <citation type="submission" date="2012-12" db="EMBL/GenBank/DDBJ databases">
        <title>Genome Assembly of Photobacterium sp. AK15.</title>
        <authorList>
            <person name="Khatri I."/>
            <person name="Vaidya B."/>
            <person name="Srinivas T.N.R."/>
            <person name="Subramanian S."/>
            <person name="Pinnaka A."/>
        </authorList>
    </citation>
    <scope>NUCLEOTIDE SEQUENCE [LARGE SCALE GENOMIC DNA]</scope>
    <source>
        <strain evidence="1 2">AK15</strain>
    </source>
</reference>
<sequence>MAHKPMYRILMKRITVLLNEWPHYSLRRNQVCHGKTIRHVMYLIDDTITQSLLCAEKDPQFKHYQKIWPIVLNAIDSLSRFRYSIENYRPERVSNHQRELALHANIINRRMKQIAHLNHRTISHLQLDELRAEFDVIPLQDNNLTNNKERLYQYSLKLSDTIYLLFDMVLVDIAEELSVHLPPIPNKSVQNTVIKLNTN</sequence>
<dbReference type="EMBL" id="AMZO01000021">
    <property type="protein sequence ID" value="ELR65003.1"/>
    <property type="molecule type" value="Genomic_DNA"/>
</dbReference>
<keyword evidence="2" id="KW-1185">Reference proteome</keyword>